<dbReference type="Pfam" id="PF23670">
    <property type="entry name" value="PIGBOS1"/>
    <property type="match status" value="1"/>
</dbReference>
<reference evidence="2" key="1">
    <citation type="submission" date="2019-10" db="EMBL/GenBank/DDBJ databases">
        <authorList>
            <consortium name="DOE Joint Genome Institute"/>
            <person name="Kuo A."/>
            <person name="Miyauchi S."/>
            <person name="Kiss E."/>
            <person name="Drula E."/>
            <person name="Kohler A."/>
            <person name="Sanchez-Garcia M."/>
            <person name="Andreopoulos B."/>
            <person name="Barry K.W."/>
            <person name="Bonito G."/>
            <person name="Buee M."/>
            <person name="Carver A."/>
            <person name="Chen C."/>
            <person name="Cichocki N."/>
            <person name="Clum A."/>
            <person name="Culley D."/>
            <person name="Crous P.W."/>
            <person name="Fauchery L."/>
            <person name="Girlanda M."/>
            <person name="Hayes R."/>
            <person name="Keri Z."/>
            <person name="LaButti K."/>
            <person name="Lipzen A."/>
            <person name="Lombard V."/>
            <person name="Magnuson J."/>
            <person name="Maillard F."/>
            <person name="Morin E."/>
            <person name="Murat C."/>
            <person name="Nolan M."/>
            <person name="Ohm R."/>
            <person name="Pangilinan J."/>
            <person name="Pereira M."/>
            <person name="Perotto S."/>
            <person name="Peter M."/>
            <person name="Riley R."/>
            <person name="Sitrit Y."/>
            <person name="Stielow B."/>
            <person name="Szollosi G."/>
            <person name="Zifcakova L."/>
            <person name="Stursova M."/>
            <person name="Spatafora J.W."/>
            <person name="Tedersoo L."/>
            <person name="Vaario L.-M."/>
            <person name="Yamada A."/>
            <person name="Yan M."/>
            <person name="Wang P."/>
            <person name="Xu J."/>
            <person name="Bruns T."/>
            <person name="Baldrian P."/>
            <person name="Vilgalys R."/>
            <person name="Henrissat B."/>
            <person name="Grigoriev I.V."/>
            <person name="Hibbett D."/>
            <person name="Nagy L.G."/>
            <person name="Martin F.M."/>
        </authorList>
    </citation>
    <scope>NUCLEOTIDE SEQUENCE</scope>
    <source>
        <strain evidence="2">BED1</strain>
    </source>
</reference>
<evidence type="ECO:0000256" key="1">
    <source>
        <dbReference type="SAM" id="MobiDB-lite"/>
    </source>
</evidence>
<feature type="region of interest" description="Disordered" evidence="1">
    <location>
        <begin position="37"/>
        <end position="59"/>
    </location>
</feature>
<evidence type="ECO:0000313" key="2">
    <source>
        <dbReference type="EMBL" id="KAF8433556.1"/>
    </source>
</evidence>
<name>A0AAD4BLF1_BOLED</name>
<gene>
    <name evidence="2" type="ORF">L210DRAFT_936256</name>
</gene>
<organism evidence="2 3">
    <name type="scientific">Boletus edulis BED1</name>
    <dbReference type="NCBI Taxonomy" id="1328754"/>
    <lineage>
        <taxon>Eukaryota</taxon>
        <taxon>Fungi</taxon>
        <taxon>Dikarya</taxon>
        <taxon>Basidiomycota</taxon>
        <taxon>Agaricomycotina</taxon>
        <taxon>Agaricomycetes</taxon>
        <taxon>Agaricomycetidae</taxon>
        <taxon>Boletales</taxon>
        <taxon>Boletineae</taxon>
        <taxon>Boletaceae</taxon>
        <taxon>Boletoideae</taxon>
        <taxon>Boletus</taxon>
    </lineage>
</organism>
<dbReference type="Proteomes" id="UP001194468">
    <property type="component" value="Unassembled WGS sequence"/>
</dbReference>
<evidence type="ECO:0000313" key="3">
    <source>
        <dbReference type="Proteomes" id="UP001194468"/>
    </source>
</evidence>
<protein>
    <submittedName>
        <fullName evidence="2">Uncharacterized protein</fullName>
    </submittedName>
</protein>
<reference evidence="2" key="2">
    <citation type="journal article" date="2020" name="Nat. Commun.">
        <title>Large-scale genome sequencing of mycorrhizal fungi provides insights into the early evolution of symbiotic traits.</title>
        <authorList>
            <person name="Miyauchi S."/>
            <person name="Kiss E."/>
            <person name="Kuo A."/>
            <person name="Drula E."/>
            <person name="Kohler A."/>
            <person name="Sanchez-Garcia M."/>
            <person name="Morin E."/>
            <person name="Andreopoulos B."/>
            <person name="Barry K.W."/>
            <person name="Bonito G."/>
            <person name="Buee M."/>
            <person name="Carver A."/>
            <person name="Chen C."/>
            <person name="Cichocki N."/>
            <person name="Clum A."/>
            <person name="Culley D."/>
            <person name="Crous P.W."/>
            <person name="Fauchery L."/>
            <person name="Girlanda M."/>
            <person name="Hayes R.D."/>
            <person name="Keri Z."/>
            <person name="LaButti K."/>
            <person name="Lipzen A."/>
            <person name="Lombard V."/>
            <person name="Magnuson J."/>
            <person name="Maillard F."/>
            <person name="Murat C."/>
            <person name="Nolan M."/>
            <person name="Ohm R.A."/>
            <person name="Pangilinan J."/>
            <person name="Pereira M.F."/>
            <person name="Perotto S."/>
            <person name="Peter M."/>
            <person name="Pfister S."/>
            <person name="Riley R."/>
            <person name="Sitrit Y."/>
            <person name="Stielow J.B."/>
            <person name="Szollosi G."/>
            <person name="Zifcakova L."/>
            <person name="Stursova M."/>
            <person name="Spatafora J.W."/>
            <person name="Tedersoo L."/>
            <person name="Vaario L.M."/>
            <person name="Yamada A."/>
            <person name="Yan M."/>
            <person name="Wang P."/>
            <person name="Xu J."/>
            <person name="Bruns T."/>
            <person name="Baldrian P."/>
            <person name="Vilgalys R."/>
            <person name="Dunand C."/>
            <person name="Henrissat B."/>
            <person name="Grigoriev I.V."/>
            <person name="Hibbett D."/>
            <person name="Nagy L.G."/>
            <person name="Martin F.M."/>
        </authorList>
    </citation>
    <scope>NUCLEOTIDE SEQUENCE</scope>
    <source>
        <strain evidence="2">BED1</strain>
    </source>
</reference>
<keyword evidence="3" id="KW-1185">Reference proteome</keyword>
<comment type="caution">
    <text evidence="2">The sequence shown here is derived from an EMBL/GenBank/DDBJ whole genome shotgun (WGS) entry which is preliminary data.</text>
</comment>
<dbReference type="EMBL" id="WHUW01000033">
    <property type="protein sequence ID" value="KAF8433556.1"/>
    <property type="molecule type" value="Genomic_DNA"/>
</dbReference>
<dbReference type="InterPro" id="IPR057394">
    <property type="entry name" value="PIGBOS1"/>
</dbReference>
<accession>A0AAD4BLF1</accession>
<sequence length="59" mass="6453">MSRRLTPYLLAGLLGVVSGVYIFRPLFEENTAMAEIHSTTGTARSTERPQSDTAPQEGK</sequence>
<proteinExistence type="predicted"/>
<dbReference type="AlphaFoldDB" id="A0AAD4BLF1"/>